<keyword evidence="4" id="KW-1185">Reference proteome</keyword>
<sequence length="178" mass="18894">MQGVPERSYVNKMVYASLFAALTAVGAWITIPLGIIPLTLQTFFVILAGGVLGSYFGGLSMIVYILLGLVGLPVFSRGQSGLGVLIGPTGGYLIGFVLCAILIGMIIKKYQKPGYMQYLIAMSLGTLMIYICGAAQLMLVAHMAPDTALLVGVLPFIPGDIIKVLVAAYIATRFRLSD</sequence>
<keyword evidence="1" id="KW-0813">Transport</keyword>
<comment type="similarity">
    <text evidence="1">Belongs to the BioY family.</text>
</comment>
<comment type="caution">
    <text evidence="3">The sequence shown here is derived from an EMBL/GenBank/DDBJ whole genome shotgun (WGS) entry which is preliminary data.</text>
</comment>
<evidence type="ECO:0000313" key="4">
    <source>
        <dbReference type="Proteomes" id="UP001320159"/>
    </source>
</evidence>
<name>A0AAP2RB22_9EURY</name>
<feature type="transmembrane region" description="Helical" evidence="2">
    <location>
        <begin position="43"/>
        <end position="70"/>
    </location>
</feature>
<keyword evidence="2" id="KW-1133">Transmembrane helix</keyword>
<dbReference type="GO" id="GO:0015225">
    <property type="term" value="F:biotin transmembrane transporter activity"/>
    <property type="evidence" value="ECO:0007669"/>
    <property type="project" value="UniProtKB-UniRule"/>
</dbReference>
<organism evidence="3 4">
    <name type="scientific">Methanooceanicella nereidis</name>
    <dbReference type="NCBI Taxonomy" id="2052831"/>
    <lineage>
        <taxon>Archaea</taxon>
        <taxon>Methanobacteriati</taxon>
        <taxon>Methanobacteriota</taxon>
        <taxon>Stenosarchaea group</taxon>
        <taxon>Methanomicrobia</taxon>
        <taxon>Methanocellales</taxon>
        <taxon>Methanocellaceae</taxon>
        <taxon>Methanooceanicella</taxon>
    </lineage>
</organism>
<feature type="transmembrane region" description="Helical" evidence="2">
    <location>
        <begin position="14"/>
        <end position="36"/>
    </location>
</feature>
<keyword evidence="1 2" id="KW-0472">Membrane</keyword>
<feature type="transmembrane region" description="Helical" evidence="2">
    <location>
        <begin position="82"/>
        <end position="107"/>
    </location>
</feature>
<dbReference type="RefSeq" id="WP_230741009.1">
    <property type="nucleotide sequence ID" value="NZ_PGCK01000003.1"/>
</dbReference>
<dbReference type="Gene3D" id="1.10.1760.20">
    <property type="match status" value="1"/>
</dbReference>
<dbReference type="GO" id="GO:0005886">
    <property type="term" value="C:plasma membrane"/>
    <property type="evidence" value="ECO:0007669"/>
    <property type="project" value="UniProtKB-SubCell"/>
</dbReference>
<proteinExistence type="inferred from homology"/>
<gene>
    <name evidence="3" type="ORF">CUJ83_04365</name>
</gene>
<dbReference type="Pfam" id="PF02632">
    <property type="entry name" value="BioY"/>
    <property type="match status" value="1"/>
</dbReference>
<keyword evidence="2" id="KW-0812">Transmembrane</keyword>
<dbReference type="InterPro" id="IPR003784">
    <property type="entry name" value="BioY"/>
</dbReference>
<evidence type="ECO:0000256" key="2">
    <source>
        <dbReference type="SAM" id="Phobius"/>
    </source>
</evidence>
<keyword evidence="1" id="KW-1003">Cell membrane</keyword>
<reference evidence="3 4" key="1">
    <citation type="submission" date="2017-11" db="EMBL/GenBank/DDBJ databases">
        <title>Isolation and Characterization of Family Methanocellaceae Species from Potential Methane Hydrate Area Offshore Southwestern Taiwan.</title>
        <authorList>
            <person name="Zhang W.-L."/>
            <person name="Chen W.-C."/>
            <person name="Lai M.-C."/>
            <person name="Chen S.-C."/>
        </authorList>
    </citation>
    <scope>NUCLEOTIDE SEQUENCE [LARGE SCALE GENOMIC DNA]</scope>
    <source>
        <strain evidence="3 4">CWC-04</strain>
    </source>
</reference>
<feature type="transmembrane region" description="Helical" evidence="2">
    <location>
        <begin position="119"/>
        <end position="141"/>
    </location>
</feature>
<dbReference type="Proteomes" id="UP001320159">
    <property type="component" value="Unassembled WGS sequence"/>
</dbReference>
<dbReference type="EMBL" id="PGCK01000003">
    <property type="protein sequence ID" value="MCD1294229.1"/>
    <property type="molecule type" value="Genomic_DNA"/>
</dbReference>
<dbReference type="PANTHER" id="PTHR34295">
    <property type="entry name" value="BIOTIN TRANSPORTER BIOY"/>
    <property type="match status" value="1"/>
</dbReference>
<evidence type="ECO:0000313" key="3">
    <source>
        <dbReference type="EMBL" id="MCD1294229.1"/>
    </source>
</evidence>
<comment type="subcellular location">
    <subcellularLocation>
        <location evidence="1">Cell membrane</location>
        <topology evidence="1">Multi-pass membrane protein</topology>
    </subcellularLocation>
</comment>
<dbReference type="PIRSF" id="PIRSF016661">
    <property type="entry name" value="BioY"/>
    <property type="match status" value="1"/>
</dbReference>
<evidence type="ECO:0000256" key="1">
    <source>
        <dbReference type="PIRNR" id="PIRNR016661"/>
    </source>
</evidence>
<dbReference type="AlphaFoldDB" id="A0AAP2RB22"/>
<dbReference type="PANTHER" id="PTHR34295:SF1">
    <property type="entry name" value="BIOTIN TRANSPORTER BIOY"/>
    <property type="match status" value="1"/>
</dbReference>
<feature type="transmembrane region" description="Helical" evidence="2">
    <location>
        <begin position="147"/>
        <end position="171"/>
    </location>
</feature>
<protein>
    <submittedName>
        <fullName evidence="3">BioY family transporter</fullName>
    </submittedName>
</protein>
<accession>A0AAP2RB22</accession>